<organism evidence="3 4">
    <name type="scientific">Cadophora malorum</name>
    <dbReference type="NCBI Taxonomy" id="108018"/>
    <lineage>
        <taxon>Eukaryota</taxon>
        <taxon>Fungi</taxon>
        <taxon>Dikarya</taxon>
        <taxon>Ascomycota</taxon>
        <taxon>Pezizomycotina</taxon>
        <taxon>Leotiomycetes</taxon>
        <taxon>Helotiales</taxon>
        <taxon>Ploettnerulaceae</taxon>
        <taxon>Cadophora</taxon>
    </lineage>
</organism>
<sequence>MPSHPTTASALAVVPSEKLTSISTLSSLRMPTKRLTRVLNKAGEISRDGTCRSFDHGANGHGRGEGAAIVILNRLGDALRDSDNVLAVLKISAAGQDGRTNGIMTPNFVAQ</sequence>
<reference evidence="3" key="1">
    <citation type="submission" date="2021-02" db="EMBL/GenBank/DDBJ databases">
        <title>Genome sequence Cadophora malorum strain M34.</title>
        <authorList>
            <person name="Stefanovic E."/>
            <person name="Vu D."/>
            <person name="Scully C."/>
            <person name="Dijksterhuis J."/>
            <person name="Roader J."/>
            <person name="Houbraken J."/>
        </authorList>
    </citation>
    <scope>NUCLEOTIDE SEQUENCE</scope>
    <source>
        <strain evidence="3">M34</strain>
    </source>
</reference>
<gene>
    <name evidence="3" type="ORF">IFR04_012904</name>
</gene>
<dbReference type="PANTHER" id="PTHR43775:SF22">
    <property type="entry name" value="SYNTHASE, PUTATIVE (JCVI)-RELATED"/>
    <property type="match status" value="1"/>
</dbReference>
<dbReference type="GO" id="GO:0044550">
    <property type="term" value="P:secondary metabolite biosynthetic process"/>
    <property type="evidence" value="ECO:0007669"/>
    <property type="project" value="TreeGrafter"/>
</dbReference>
<evidence type="ECO:0000313" key="4">
    <source>
        <dbReference type="Proteomes" id="UP000664132"/>
    </source>
</evidence>
<dbReference type="SUPFAM" id="SSF53901">
    <property type="entry name" value="Thiolase-like"/>
    <property type="match status" value="1"/>
</dbReference>
<feature type="domain" description="Beta-ketoacyl synthase-like N-terminal" evidence="2">
    <location>
        <begin position="33"/>
        <end position="78"/>
    </location>
</feature>
<dbReference type="Pfam" id="PF00109">
    <property type="entry name" value="ketoacyl-synt"/>
    <property type="match status" value="1"/>
</dbReference>
<dbReference type="OrthoDB" id="329835at2759"/>
<dbReference type="AlphaFoldDB" id="A0A8H7W3M0"/>
<keyword evidence="1" id="KW-0511">Multifunctional enzyme</keyword>
<name>A0A8H7W3M0_9HELO</name>
<dbReference type="InterPro" id="IPR014030">
    <property type="entry name" value="Ketoacyl_synth_N"/>
</dbReference>
<dbReference type="InterPro" id="IPR050091">
    <property type="entry name" value="PKS_NRPS_Biosynth_Enz"/>
</dbReference>
<evidence type="ECO:0000259" key="2">
    <source>
        <dbReference type="Pfam" id="PF00109"/>
    </source>
</evidence>
<proteinExistence type="predicted"/>
<dbReference type="PANTHER" id="PTHR43775">
    <property type="entry name" value="FATTY ACID SYNTHASE"/>
    <property type="match status" value="1"/>
</dbReference>
<keyword evidence="4" id="KW-1185">Reference proteome</keyword>
<protein>
    <recommendedName>
        <fullName evidence="2">Beta-ketoacyl synthase-like N-terminal domain-containing protein</fullName>
    </recommendedName>
</protein>
<dbReference type="Gene3D" id="3.40.47.10">
    <property type="match status" value="1"/>
</dbReference>
<dbReference type="GO" id="GO:0006633">
    <property type="term" value="P:fatty acid biosynthetic process"/>
    <property type="evidence" value="ECO:0007669"/>
    <property type="project" value="TreeGrafter"/>
</dbReference>
<dbReference type="Proteomes" id="UP000664132">
    <property type="component" value="Unassembled WGS sequence"/>
</dbReference>
<accession>A0A8H7W3M0</accession>
<evidence type="ECO:0000256" key="1">
    <source>
        <dbReference type="ARBA" id="ARBA00023268"/>
    </source>
</evidence>
<dbReference type="EMBL" id="JAFJYH010000288">
    <property type="protein sequence ID" value="KAG4413937.1"/>
    <property type="molecule type" value="Genomic_DNA"/>
</dbReference>
<comment type="caution">
    <text evidence="3">The sequence shown here is derived from an EMBL/GenBank/DDBJ whole genome shotgun (WGS) entry which is preliminary data.</text>
</comment>
<evidence type="ECO:0000313" key="3">
    <source>
        <dbReference type="EMBL" id="KAG4413937.1"/>
    </source>
</evidence>
<dbReference type="GO" id="GO:0004312">
    <property type="term" value="F:fatty acid synthase activity"/>
    <property type="evidence" value="ECO:0007669"/>
    <property type="project" value="TreeGrafter"/>
</dbReference>
<dbReference type="InterPro" id="IPR016039">
    <property type="entry name" value="Thiolase-like"/>
</dbReference>